<feature type="transmembrane region" description="Helical" evidence="10">
    <location>
        <begin position="837"/>
        <end position="857"/>
    </location>
</feature>
<dbReference type="GO" id="GO:0005524">
    <property type="term" value="F:ATP binding"/>
    <property type="evidence" value="ECO:0007669"/>
    <property type="project" value="UniProtKB-KW"/>
</dbReference>
<dbReference type="Gene3D" id="1.20.1560.10">
    <property type="entry name" value="ABC transporter type 1, transmembrane domain"/>
    <property type="match status" value="1"/>
</dbReference>
<feature type="compositionally biased region" description="Basic and acidic residues" evidence="9">
    <location>
        <begin position="641"/>
        <end position="661"/>
    </location>
</feature>
<evidence type="ECO:0000259" key="11">
    <source>
        <dbReference type="PROSITE" id="PS50893"/>
    </source>
</evidence>
<evidence type="ECO:0000256" key="7">
    <source>
        <dbReference type="ARBA" id="ARBA00022989"/>
    </source>
</evidence>
<feature type="transmembrane region" description="Helical" evidence="10">
    <location>
        <begin position="318"/>
        <end position="338"/>
    </location>
</feature>
<dbReference type="Gene3D" id="3.40.50.300">
    <property type="entry name" value="P-loop containing nucleotide triphosphate hydrolases"/>
    <property type="match status" value="2"/>
</dbReference>
<dbReference type="InterPro" id="IPR003439">
    <property type="entry name" value="ABC_transporter-like_ATP-bd"/>
</dbReference>
<dbReference type="InterPro" id="IPR003593">
    <property type="entry name" value="AAA+_ATPase"/>
</dbReference>
<evidence type="ECO:0000313" key="13">
    <source>
        <dbReference type="EMBL" id="KAF4655370.1"/>
    </source>
</evidence>
<feature type="domain" description="ABC transmembrane type-1" evidence="12">
    <location>
        <begin position="719"/>
        <end position="1005"/>
    </location>
</feature>
<comment type="caution">
    <text evidence="13">The sequence shown here is derived from an EMBL/GenBank/DDBJ whole genome shotgun (WGS) entry which is preliminary data.</text>
</comment>
<dbReference type="InterPro" id="IPR027417">
    <property type="entry name" value="P-loop_NTPase"/>
</dbReference>
<feature type="transmembrane region" description="Helical" evidence="10">
    <location>
        <begin position="713"/>
        <end position="736"/>
    </location>
</feature>
<evidence type="ECO:0000256" key="5">
    <source>
        <dbReference type="ARBA" id="ARBA00022741"/>
    </source>
</evidence>
<keyword evidence="5" id="KW-0547">Nucleotide-binding</keyword>
<dbReference type="SUPFAM" id="SSF90123">
    <property type="entry name" value="ABC transporter transmembrane region"/>
    <property type="match status" value="2"/>
</dbReference>
<keyword evidence="8 10" id="KW-0472">Membrane</keyword>
<dbReference type="InterPro" id="IPR011527">
    <property type="entry name" value="ABC1_TM_dom"/>
</dbReference>
<evidence type="ECO:0000259" key="12">
    <source>
        <dbReference type="PROSITE" id="PS50929"/>
    </source>
</evidence>
<dbReference type="InterPro" id="IPR036640">
    <property type="entry name" value="ABC1_TM_sf"/>
</dbReference>
<dbReference type="PANTHER" id="PTHR43394:SF27">
    <property type="entry name" value="ATP-DEPENDENT TRANSLOCASE ABCB1-LIKE"/>
    <property type="match status" value="1"/>
</dbReference>
<dbReference type="EMBL" id="JABANN010000647">
    <property type="protein sequence ID" value="KAF4655370.1"/>
    <property type="molecule type" value="Genomic_DNA"/>
</dbReference>
<feature type="transmembrane region" description="Helical" evidence="10">
    <location>
        <begin position="944"/>
        <end position="964"/>
    </location>
</feature>
<dbReference type="InterPro" id="IPR039421">
    <property type="entry name" value="Type_1_exporter"/>
</dbReference>
<sequence>MTASSSVVESSIGDLDVSDRPLAPSQPLRTSKKRLVPFYGLFRFATRRQLLSIVVALASAVIHGLAMPLFAFVFGDLVDVLGTGEADFVDEVSKRCLYMVYIGLGALFFAFTWHAILTSTSQSQATTMRIRYFEAVLSRDVAWFDKTSPAELPTRMTEDVSKVQSAIGFKLGVCIVNASMFIFGYVMGFVRGWRVSLVATASMPIVIGASAVLGYAMAQSANESQSWYARAGAVAEEVLSSIRTVTMMGTQRREVERYACKLEEARKGGTKLGLQSGLGLGLTFGAVYGAYAITFWFGGTLVRDGVINDFTDKPYTGGDVLAVFFSLIMGTFGLGQALPPLQTFQIGRSAATDIHDAVDDSSDVIEPSIPPPAADGTAIADYPVPKMDTITLENVFFTYPSRPEAQVLKGVSLDIKIGTKVAFVGESGSGKSTIICLLERFYDPVIGRILLNGEDLRGIAGSPQSVRSIFGYVGQEPILFAGTIRDNLRYGLPYSPSDEQMETACKKANVHSFISSLPEGYNTYCGSSSGGGSQISGGQKQRVAIARALLRNPQILLLDEATSALDNESELMVQETIDELQRTDRLTTISVAHRLSTIRNSDTIFVLQSGCLVEQGTHDELISNPNGRYTKLVSAQQAQAAERRQSDPRPSLLRKESHRGDPAAAVKLAKRSEVEKPEKARTDKEIERERVKKIAKHYRVPWARILRLSKPEWPYYIPALFGAIVSGCVMPLNGFVLSRALRAFYNEDMEEMMDGVSLASIGFVILAASALVGGVLQTGGFSYIGEHLTKRIRRLCFTKFLEQDMAFFDDPNHSSGKLTAALSTYALKMNSISGVQLGAYCQFAASLISGLIIAFLGSWKLTLVMMAVLPLMAGAGAVQMAAGIGMDKSKTSDSLAANQIASDAVQNIRTIRALVSEEWTRNAFAKLQMHSSPRQLRSSLWAGFWYGVSQGVLMFFSIALGMWYGATLVDDDGLQFHEMIQSLMGVFLAAMAAGQALAFLGDVKEAKAAAHDVFELLDSESAINPHSDLGRRSSVWGPGHTAIPEGIDITFEDVKFAYPQRPETKILKGLTFNIKAGQTVALVGPSGGGKSTVFALLQRFYDPIGGHILVEPSQTRLDDVNVVWWREQIGFVAQEPVLFDLTLEENVQYGAPPIERPEMFSICARAGMNDFAGNKVAWDAGLGPRGGLLSGGQKQRVAIARALMRHPRLLLLDEATSALDSASEAVVQKALDELANVRSSPHGPKSKPTTLIIAHRLSTITNADLILVIAGGRLVEQGTHSELLAKEGVYYDLYQKGSSAIQDDDAQATGNGGGDIDDGGHTHTIADYPSGCYDGPGPAQGHSFQFLDETAVCFYIRKGFNSNGRFQESAGVIFSTNAPGRVGEKAKVQLNVEDLVPPLPQGQVRVETSGYAFVGIAFDHGNYTWTIALGTRTYVGTDDGVTVDIPTSTEGQVSGGQRGFADYPDLTTTGRDGVKPTRDGMRLVSSAKSRDDSPISFEVRQGVFIERNISGTAGWQFQVFHDVIYKKGGESRIFDGKRLGWGYLNGGCEEHLVYSVPTAESLS</sequence>
<feature type="domain" description="ABC transmembrane type-1" evidence="12">
    <location>
        <begin position="54"/>
        <end position="345"/>
    </location>
</feature>
<dbReference type="CDD" id="cd18577">
    <property type="entry name" value="ABC_6TM_Pgp_ABCB1_D1_like"/>
    <property type="match status" value="1"/>
</dbReference>
<dbReference type="Pfam" id="PF00005">
    <property type="entry name" value="ABC_tran"/>
    <property type="match status" value="2"/>
</dbReference>
<evidence type="ECO:0000256" key="8">
    <source>
        <dbReference type="ARBA" id="ARBA00023136"/>
    </source>
</evidence>
<evidence type="ECO:0000256" key="2">
    <source>
        <dbReference type="ARBA" id="ARBA00007577"/>
    </source>
</evidence>
<organism evidence="13 14">
    <name type="scientific">Perkinsus olseni</name>
    <name type="common">Perkinsus atlanticus</name>
    <dbReference type="NCBI Taxonomy" id="32597"/>
    <lineage>
        <taxon>Eukaryota</taxon>
        <taxon>Sar</taxon>
        <taxon>Alveolata</taxon>
        <taxon>Perkinsozoa</taxon>
        <taxon>Perkinsea</taxon>
        <taxon>Perkinsida</taxon>
        <taxon>Perkinsidae</taxon>
        <taxon>Perkinsus</taxon>
    </lineage>
</organism>
<dbReference type="CDD" id="cd18578">
    <property type="entry name" value="ABC_6TM_Pgp_ABCB1_D2_like"/>
    <property type="match status" value="1"/>
</dbReference>
<dbReference type="PANTHER" id="PTHR43394">
    <property type="entry name" value="ATP-DEPENDENT PERMEASE MDL1, MITOCHONDRIAL"/>
    <property type="match status" value="1"/>
</dbReference>
<comment type="subcellular location">
    <subcellularLocation>
        <location evidence="1">Membrane</location>
        <topology evidence="1">Multi-pass membrane protein</topology>
    </subcellularLocation>
</comment>
<evidence type="ECO:0000313" key="14">
    <source>
        <dbReference type="Proteomes" id="UP000572268"/>
    </source>
</evidence>
<keyword evidence="7 10" id="KW-1133">Transmembrane helix</keyword>
<dbReference type="FunFam" id="3.40.50.300:FF:000836">
    <property type="entry name" value="ABC transporter B family member 25"/>
    <property type="match status" value="2"/>
</dbReference>
<dbReference type="SUPFAM" id="SSF52540">
    <property type="entry name" value="P-loop containing nucleoside triphosphate hydrolases"/>
    <property type="match status" value="2"/>
</dbReference>
<feature type="compositionally biased region" description="Basic and acidic residues" evidence="9">
    <location>
        <begin position="670"/>
        <end position="681"/>
    </location>
</feature>
<comment type="similarity">
    <text evidence="2">Belongs to the ABC transporter superfamily. ABCB family. Multidrug resistance exporter (TC 3.A.1.201) subfamily.</text>
</comment>
<keyword evidence="4 10" id="KW-0812">Transmembrane</keyword>
<evidence type="ECO:0000256" key="4">
    <source>
        <dbReference type="ARBA" id="ARBA00022692"/>
    </source>
</evidence>
<evidence type="ECO:0000256" key="3">
    <source>
        <dbReference type="ARBA" id="ARBA00022448"/>
    </source>
</evidence>
<feature type="region of interest" description="Disordered" evidence="9">
    <location>
        <begin position="635"/>
        <end position="681"/>
    </location>
</feature>
<dbReference type="Pfam" id="PF00664">
    <property type="entry name" value="ABC_membrane"/>
    <property type="match status" value="2"/>
</dbReference>
<feature type="domain" description="ABC transporter" evidence="11">
    <location>
        <begin position="1049"/>
        <end position="1296"/>
    </location>
</feature>
<dbReference type="GO" id="GO:0015421">
    <property type="term" value="F:ABC-type oligopeptide transporter activity"/>
    <property type="evidence" value="ECO:0007669"/>
    <property type="project" value="TreeGrafter"/>
</dbReference>
<evidence type="ECO:0000256" key="10">
    <source>
        <dbReference type="SAM" id="Phobius"/>
    </source>
</evidence>
<feature type="transmembrane region" description="Helical" evidence="10">
    <location>
        <begin position="50"/>
        <end position="74"/>
    </location>
</feature>
<dbReference type="InterPro" id="IPR017871">
    <property type="entry name" value="ABC_transporter-like_CS"/>
</dbReference>
<dbReference type="GO" id="GO:0016887">
    <property type="term" value="F:ATP hydrolysis activity"/>
    <property type="evidence" value="ECO:0007669"/>
    <property type="project" value="InterPro"/>
</dbReference>
<keyword evidence="6" id="KW-0067">ATP-binding</keyword>
<feature type="domain" description="ABC transporter" evidence="11">
    <location>
        <begin position="390"/>
        <end position="634"/>
    </location>
</feature>
<evidence type="ECO:0000256" key="9">
    <source>
        <dbReference type="SAM" id="MobiDB-lite"/>
    </source>
</evidence>
<evidence type="ECO:0000256" key="6">
    <source>
        <dbReference type="ARBA" id="ARBA00022840"/>
    </source>
</evidence>
<feature type="transmembrane region" description="Helical" evidence="10">
    <location>
        <begin position="98"/>
        <end position="119"/>
    </location>
</feature>
<dbReference type="Proteomes" id="UP000572268">
    <property type="component" value="Unassembled WGS sequence"/>
</dbReference>
<evidence type="ECO:0000256" key="1">
    <source>
        <dbReference type="ARBA" id="ARBA00004141"/>
    </source>
</evidence>
<feature type="transmembrane region" description="Helical" evidence="10">
    <location>
        <begin position="171"/>
        <end position="190"/>
    </location>
</feature>
<name>A0A7J6L876_PEROL</name>
<dbReference type="PROSITE" id="PS00211">
    <property type="entry name" value="ABC_TRANSPORTER_1"/>
    <property type="match status" value="2"/>
</dbReference>
<dbReference type="GO" id="GO:0090374">
    <property type="term" value="P:oligopeptide export from mitochondrion"/>
    <property type="evidence" value="ECO:0007669"/>
    <property type="project" value="TreeGrafter"/>
</dbReference>
<feature type="region of interest" description="Disordered" evidence="9">
    <location>
        <begin position="1447"/>
        <end position="1471"/>
    </location>
</feature>
<feature type="transmembrane region" description="Helical" evidence="10">
    <location>
        <begin position="979"/>
        <end position="1000"/>
    </location>
</feature>
<feature type="transmembrane region" description="Helical" evidence="10">
    <location>
        <begin position="756"/>
        <end position="784"/>
    </location>
</feature>
<reference evidence="13 14" key="1">
    <citation type="submission" date="2020-04" db="EMBL/GenBank/DDBJ databases">
        <title>Perkinsus olseni comparative genomics.</title>
        <authorList>
            <person name="Bogema D.R."/>
        </authorList>
    </citation>
    <scope>NUCLEOTIDE SEQUENCE [LARGE SCALE GENOMIC DNA]</scope>
    <source>
        <strain evidence="13">ATCC PRA-31</strain>
    </source>
</reference>
<gene>
    <name evidence="13" type="primary">ABCB2_16</name>
    <name evidence="13" type="ORF">FOL46_008275</name>
</gene>
<dbReference type="PROSITE" id="PS50893">
    <property type="entry name" value="ABC_TRANSPORTER_2"/>
    <property type="match status" value="2"/>
</dbReference>
<accession>A0A7J6L876</accession>
<keyword evidence="3" id="KW-0813">Transport</keyword>
<dbReference type="PROSITE" id="PS50929">
    <property type="entry name" value="ABC_TM1F"/>
    <property type="match status" value="2"/>
</dbReference>
<feature type="transmembrane region" description="Helical" evidence="10">
    <location>
        <begin position="196"/>
        <end position="218"/>
    </location>
</feature>
<dbReference type="GO" id="GO:0005743">
    <property type="term" value="C:mitochondrial inner membrane"/>
    <property type="evidence" value="ECO:0007669"/>
    <property type="project" value="TreeGrafter"/>
</dbReference>
<proteinExistence type="inferred from homology"/>
<feature type="transmembrane region" description="Helical" evidence="10">
    <location>
        <begin position="277"/>
        <end position="298"/>
    </location>
</feature>
<feature type="transmembrane region" description="Helical" evidence="10">
    <location>
        <begin position="863"/>
        <end position="884"/>
    </location>
</feature>
<protein>
    <submittedName>
        <fullName evidence="13">(ABC) transporter</fullName>
    </submittedName>
</protein>
<dbReference type="SMART" id="SM00382">
    <property type="entry name" value="AAA"/>
    <property type="match status" value="2"/>
</dbReference>